<dbReference type="NCBIfam" id="TIGR02919">
    <property type="entry name" value="accessory Sec system glycosylation chaperone GtfB"/>
    <property type="match status" value="1"/>
</dbReference>
<keyword evidence="3 4" id="KW-0472">Membrane</keyword>
<evidence type="ECO:0000256" key="2">
    <source>
        <dbReference type="ARBA" id="ARBA00022475"/>
    </source>
</evidence>
<comment type="similarity">
    <text evidence="4">Belongs to the GtfB family.</text>
</comment>
<accession>A0A2A4GVW1</accession>
<comment type="function">
    <text evidence="4">Required for polymorphic O-glycosylation of the serine-rich repeat protein in this bacteria. A stabilizing protein that is part of the accessory SecA2/SecY2 system specifically required to export serine-rich repeat cell wall proteins usually encoded upstream in the same operon. The GtfA-GtfB complex adds GlcNAc from UDP-GlcNAc to the substrate protein, attaching the first sugar residue. Stabilizes the glycosylation activity of GtfA. Has no N-acetylglucosaminyl transferase activity on its own.</text>
</comment>
<dbReference type="UniPathway" id="UPA00378"/>
<protein>
    <recommendedName>
        <fullName evidence="4">UDP-N-acetylglucosamine--peptide N-acetylglucosaminyltransferase stabilizing protein GtfB</fullName>
    </recommendedName>
    <alternativeName>
        <fullName evidence="4">Glycosyltransferase stabilizing protein GtfB</fullName>
    </alternativeName>
</protein>
<proteinExistence type="inferred from homology"/>
<comment type="subcellular location">
    <subcellularLocation>
        <location evidence="4">Cell membrane</location>
        <topology evidence="4">Peripheral membrane protein</topology>
    </subcellularLocation>
</comment>
<comment type="caution">
    <text evidence="5">The sequence shown here is derived from an EMBL/GenBank/DDBJ whole genome shotgun (WGS) entry which is preliminary data.</text>
</comment>
<dbReference type="RefSeq" id="WP_096591629.1">
    <property type="nucleotide sequence ID" value="NZ_MWRM01000008.1"/>
</dbReference>
<dbReference type="GO" id="GO:0031647">
    <property type="term" value="P:regulation of protein stability"/>
    <property type="evidence" value="ECO:0007669"/>
    <property type="project" value="UniProtKB-UniRule"/>
</dbReference>
<evidence type="ECO:0000256" key="3">
    <source>
        <dbReference type="ARBA" id="ARBA00023136"/>
    </source>
</evidence>
<dbReference type="InterPro" id="IPR014268">
    <property type="entry name" value="GtfB"/>
</dbReference>
<name>A0A2A4GVW1_9STAP</name>
<dbReference type="AlphaFoldDB" id="A0A2A4GVW1"/>
<sequence length="445" mass="52365">MIKLFETFDKRSEMLWRSLENTKMPQLTIVMNEDGFLPEAITTPYQFFANYQAKTTDKALFFNELSIPDYWEIEGFNDMAWIKDMGKVRGKIIYSEHFKSRIIAKVEWFDQFERMRYVDHYTQHGIKFAESLYDTKGQLILKKYMTQEGKEIIYENYVTKDVVLDWNGKTYLFDSQTSFIMFYLEQLQIDLSHIIINSLSVPFTVLYNLKQPGTDLVFWQEQSHGQIPGNMSMIFNGKMPRKMNVIINDKNEYDTITKHIDSDAKRFVHQAGYVYHYDRKNGLSNNVLTITHSDQLEHIETIVSTCSDLTFHIVALTEMSSKLMALNAYSNVKLYPVAHKQTIEKLFTTCDIYLDINAGSEVENAIERAFYQDMLILGYRDTVHAPMYISQDNIYHKEQFEKLITQLQHINKDQHYLLNQLAKQHQDANAISKKDLNHLINHVLY</sequence>
<keyword evidence="2 4" id="KW-1003">Cell membrane</keyword>
<reference evidence="5 6" key="1">
    <citation type="journal article" date="2017" name="PLoS ONE">
        <title>Development of a real-time PCR for detection of Staphylococcus pseudintermedius using a novel automated comparison of whole-genome sequences.</title>
        <authorList>
            <person name="Verstappen K.M."/>
            <person name="Huijbregts L."/>
            <person name="Spaninks M."/>
            <person name="Wagenaar J.A."/>
            <person name="Fluit A.C."/>
            <person name="Duim B."/>
        </authorList>
    </citation>
    <scope>NUCLEOTIDE SEQUENCE [LARGE SCALE GENOMIC DNA]</scope>
    <source>
        <strain evidence="5 6">215070706401-1</strain>
    </source>
</reference>
<dbReference type="GO" id="GO:0017122">
    <property type="term" value="C:protein N-acetylglucosaminyltransferase complex"/>
    <property type="evidence" value="ECO:0007669"/>
    <property type="project" value="UniProtKB-UniRule"/>
</dbReference>
<evidence type="ECO:0000313" key="6">
    <source>
        <dbReference type="Proteomes" id="UP000218335"/>
    </source>
</evidence>
<evidence type="ECO:0000256" key="4">
    <source>
        <dbReference type="HAMAP-Rule" id="MF_01473"/>
    </source>
</evidence>
<dbReference type="HAMAP" id="MF_01473">
    <property type="entry name" value="GtfB"/>
    <property type="match status" value="1"/>
</dbReference>
<organism evidence="5 6">
    <name type="scientific">Staphylococcus delphini</name>
    <dbReference type="NCBI Taxonomy" id="53344"/>
    <lineage>
        <taxon>Bacteria</taxon>
        <taxon>Bacillati</taxon>
        <taxon>Bacillota</taxon>
        <taxon>Bacilli</taxon>
        <taxon>Bacillales</taxon>
        <taxon>Staphylococcaceae</taxon>
        <taxon>Staphylococcus</taxon>
        <taxon>Staphylococcus intermedius group</taxon>
    </lineage>
</organism>
<evidence type="ECO:0000256" key="1">
    <source>
        <dbReference type="ARBA" id="ARBA00004922"/>
    </source>
</evidence>
<gene>
    <name evidence="4" type="primary">gtfB</name>
    <name evidence="5" type="ORF">B5C08_09885</name>
</gene>
<dbReference type="Proteomes" id="UP000218335">
    <property type="component" value="Unassembled WGS sequence"/>
</dbReference>
<dbReference type="GO" id="GO:0005886">
    <property type="term" value="C:plasma membrane"/>
    <property type="evidence" value="ECO:0007669"/>
    <property type="project" value="UniProtKB-SubCell"/>
</dbReference>
<dbReference type="EMBL" id="MWUU01000013">
    <property type="protein sequence ID" value="PCF54391.1"/>
    <property type="molecule type" value="Genomic_DNA"/>
</dbReference>
<evidence type="ECO:0000313" key="5">
    <source>
        <dbReference type="EMBL" id="PCF54391.1"/>
    </source>
</evidence>
<comment type="pathway">
    <text evidence="1 4">Protein modification; protein glycosylation.</text>
</comment>
<comment type="subunit">
    <text evidence="4">Forms a heterotetramer with 2 subunits each of GtfA and GtfB. Part of the accessory SecA2/SecY2 protein translocation apparatus.</text>
</comment>